<feature type="compositionally biased region" description="Basic and acidic residues" evidence="1">
    <location>
        <begin position="41"/>
        <end position="63"/>
    </location>
</feature>
<proteinExistence type="predicted"/>
<name>A0ABN2AI10_9ACTN</name>
<feature type="region of interest" description="Disordered" evidence="1">
    <location>
        <begin position="1"/>
        <end position="21"/>
    </location>
</feature>
<organism evidence="2 3">
    <name type="scientific">Dactylosporangium maewongense</name>
    <dbReference type="NCBI Taxonomy" id="634393"/>
    <lineage>
        <taxon>Bacteria</taxon>
        <taxon>Bacillati</taxon>
        <taxon>Actinomycetota</taxon>
        <taxon>Actinomycetes</taxon>
        <taxon>Micromonosporales</taxon>
        <taxon>Micromonosporaceae</taxon>
        <taxon>Dactylosporangium</taxon>
    </lineage>
</organism>
<comment type="caution">
    <text evidence="2">The sequence shown here is derived from an EMBL/GenBank/DDBJ whole genome shotgun (WGS) entry which is preliminary data.</text>
</comment>
<dbReference type="Proteomes" id="UP001501470">
    <property type="component" value="Unassembled WGS sequence"/>
</dbReference>
<keyword evidence="3" id="KW-1185">Reference proteome</keyword>
<sequence length="262" mass="29406">MTTTAQNRVESEIRNSLSESGIDSLDALVRRLASSPAAQPAHEDYLPMTEESDRNSSPEEPRPPKPHRPPEMNLVIDGEHHDPAVIAEFNGRALYSTPGFDAKREPTLYSFTTRASLHDHLVNTRYDTLRNARPETARRRNGAVLTGADDIGTSNPDSLPEISYYFEHESRQGDWLQNGPGRGWSNLKLVGRGFLNLGDWDNIISSVDWCRWDVSLFDWPGFRGGALPNSELYLRAGRTTYHLSELGWNDRASCTANWGIRG</sequence>
<accession>A0ABN2AI10</accession>
<dbReference type="EMBL" id="BAAAQD010000006">
    <property type="protein sequence ID" value="GAA1518766.1"/>
    <property type="molecule type" value="Genomic_DNA"/>
</dbReference>
<gene>
    <name evidence="2" type="ORF">GCM10009827_037490</name>
</gene>
<evidence type="ECO:0000313" key="3">
    <source>
        <dbReference type="Proteomes" id="UP001501470"/>
    </source>
</evidence>
<dbReference type="RefSeq" id="WP_344503231.1">
    <property type="nucleotide sequence ID" value="NZ_BAAAQD010000006.1"/>
</dbReference>
<protein>
    <submittedName>
        <fullName evidence="2">Uncharacterized protein</fullName>
    </submittedName>
</protein>
<evidence type="ECO:0000313" key="2">
    <source>
        <dbReference type="EMBL" id="GAA1518766.1"/>
    </source>
</evidence>
<evidence type="ECO:0000256" key="1">
    <source>
        <dbReference type="SAM" id="MobiDB-lite"/>
    </source>
</evidence>
<feature type="region of interest" description="Disordered" evidence="1">
    <location>
        <begin position="33"/>
        <end position="75"/>
    </location>
</feature>
<reference evidence="2 3" key="1">
    <citation type="journal article" date="2019" name="Int. J. Syst. Evol. Microbiol.">
        <title>The Global Catalogue of Microorganisms (GCM) 10K type strain sequencing project: providing services to taxonomists for standard genome sequencing and annotation.</title>
        <authorList>
            <consortium name="The Broad Institute Genomics Platform"/>
            <consortium name="The Broad Institute Genome Sequencing Center for Infectious Disease"/>
            <person name="Wu L."/>
            <person name="Ma J."/>
        </authorList>
    </citation>
    <scope>NUCLEOTIDE SEQUENCE [LARGE SCALE GENOMIC DNA]</scope>
    <source>
        <strain evidence="2 3">JCM 15933</strain>
    </source>
</reference>